<organism evidence="9 10">
    <name type="scientific">Chlamydomonas incerta</name>
    <dbReference type="NCBI Taxonomy" id="51695"/>
    <lineage>
        <taxon>Eukaryota</taxon>
        <taxon>Viridiplantae</taxon>
        <taxon>Chlorophyta</taxon>
        <taxon>core chlorophytes</taxon>
        <taxon>Chlorophyceae</taxon>
        <taxon>CS clade</taxon>
        <taxon>Chlamydomonadales</taxon>
        <taxon>Chlamydomonadaceae</taxon>
        <taxon>Chlamydomonas</taxon>
    </lineage>
</organism>
<evidence type="ECO:0000259" key="8">
    <source>
        <dbReference type="PROSITE" id="PS50011"/>
    </source>
</evidence>
<feature type="compositionally biased region" description="Polar residues" evidence="7">
    <location>
        <begin position="722"/>
        <end position="733"/>
    </location>
</feature>
<dbReference type="InterPro" id="IPR017441">
    <property type="entry name" value="Protein_kinase_ATP_BS"/>
</dbReference>
<dbReference type="PANTHER" id="PTHR44329:SF214">
    <property type="entry name" value="PROTEIN KINASE DOMAIN-CONTAINING PROTEIN"/>
    <property type="match status" value="1"/>
</dbReference>
<evidence type="ECO:0000256" key="5">
    <source>
        <dbReference type="ARBA" id="ARBA00022840"/>
    </source>
</evidence>
<feature type="region of interest" description="Disordered" evidence="7">
    <location>
        <begin position="486"/>
        <end position="528"/>
    </location>
</feature>
<dbReference type="InterPro" id="IPR001245">
    <property type="entry name" value="Ser-Thr/Tyr_kinase_cat_dom"/>
</dbReference>
<feature type="region of interest" description="Disordered" evidence="7">
    <location>
        <begin position="629"/>
        <end position="683"/>
    </location>
</feature>
<dbReference type="SUPFAM" id="SSF56112">
    <property type="entry name" value="Protein kinase-like (PK-like)"/>
    <property type="match status" value="1"/>
</dbReference>
<dbReference type="InterPro" id="IPR051681">
    <property type="entry name" value="Ser/Thr_Kinases-Pseudokinases"/>
</dbReference>
<dbReference type="PANTHER" id="PTHR44329">
    <property type="entry name" value="SERINE/THREONINE-PROTEIN KINASE TNNI3K-RELATED"/>
    <property type="match status" value="1"/>
</dbReference>
<feature type="compositionally biased region" description="Polar residues" evidence="7">
    <location>
        <begin position="646"/>
        <end position="670"/>
    </location>
</feature>
<dbReference type="PROSITE" id="PS00107">
    <property type="entry name" value="PROTEIN_KINASE_ATP"/>
    <property type="match status" value="1"/>
</dbReference>
<feature type="region of interest" description="Disordered" evidence="7">
    <location>
        <begin position="698"/>
        <end position="758"/>
    </location>
</feature>
<evidence type="ECO:0000313" key="10">
    <source>
        <dbReference type="Proteomes" id="UP000650467"/>
    </source>
</evidence>
<feature type="binding site" evidence="6">
    <location>
        <position position="1025"/>
    </location>
    <ligand>
        <name>ATP</name>
        <dbReference type="ChEBI" id="CHEBI:30616"/>
    </ligand>
</feature>
<keyword evidence="2" id="KW-0808">Transferase</keyword>
<dbReference type="InterPro" id="IPR008271">
    <property type="entry name" value="Ser/Thr_kinase_AS"/>
</dbReference>
<dbReference type="InterPro" id="IPR011009">
    <property type="entry name" value="Kinase-like_dom_sf"/>
</dbReference>
<dbReference type="GO" id="GO:0004674">
    <property type="term" value="F:protein serine/threonine kinase activity"/>
    <property type="evidence" value="ECO:0007669"/>
    <property type="project" value="UniProtKB-KW"/>
</dbReference>
<evidence type="ECO:0000313" key="9">
    <source>
        <dbReference type="EMBL" id="KAG2443697.1"/>
    </source>
</evidence>
<evidence type="ECO:0000256" key="6">
    <source>
        <dbReference type="PROSITE-ProRule" id="PRU10141"/>
    </source>
</evidence>
<feature type="compositionally biased region" description="Low complexity" evidence="7">
    <location>
        <begin position="840"/>
        <end position="880"/>
    </location>
</feature>
<evidence type="ECO:0000256" key="7">
    <source>
        <dbReference type="SAM" id="MobiDB-lite"/>
    </source>
</evidence>
<feature type="region of interest" description="Disordered" evidence="7">
    <location>
        <begin position="910"/>
        <end position="937"/>
    </location>
</feature>
<keyword evidence="1" id="KW-0723">Serine/threonine-protein kinase</keyword>
<keyword evidence="5 6" id="KW-0067">ATP-binding</keyword>
<feature type="region of interest" description="Disordered" evidence="7">
    <location>
        <begin position="571"/>
        <end position="595"/>
    </location>
</feature>
<dbReference type="Proteomes" id="UP000650467">
    <property type="component" value="Unassembled WGS sequence"/>
</dbReference>
<sequence>MEVRASDFAGLETPLTLDRNLTVTGLGEGQDAWPSLGLNASDKMTLGPRARVYFTQVVLVISLTDMATSSLSMFTASAEGAAAQVVVANGGTVLVASGGNAWASASAWWLKANTRAAGYPGWQIASFLAPQPANCNSNTSTPPLQRCWAVRATVLDGVLDAVQSSPGQASVSPAPGTSTAAASSASASASSRKFYTIHLLNLTLVFGDESAARGITTLQPGERVVSVAVTNGPEMVAALANGTVTEVVVTSQFLNITDDDFEAAATNVALPLVLGRNVTVRGAPGLWPLLTLSAVNKISLGPRAMLSFTALYVDPEVSLYLFRATSLVNTVGRSVTDDPGSRVVIHDAAVILDLGLDGFKAYGWVVSLPRSESLPGMQVMDTWRENVTDCSTDASAPPAQRCWALIAKFVDVATPAVDMDRRTGVTAALDYDVVLLNTTVHIKKAIPKQCLDEVDPVACYFRTRVINSTTTTNLTAIAGGLQQQELPQTQGQPQQAAPSAAPTPTAAAAGGGQAPAAAAGAAGTDSSSGGGASDSTLAIVLGCVLGGLGLIGAAVAAVFVVARGRRRRRAEQQASGAAAGSKGSGNHQQGQHNKASPLCSVVVENGDRSFAPRSSEFCSTGASSSRGAATVTVTTAGQSSADGKPGSNTSRDGSSGTASNSKGTSNSGTVLGSPDGDASVDCTHGSAAVSGSAASAAASGGQQSAGSGSAAPVASAASSASEQQYPQPALQQHTGLASSPASGPASSAPSAPGAGPSPAALATAAAAAIVPTTPFRCSLDIRVRVRDAAAKPASAAAGAGRGSGGGAGAGAGAFEAAADGCDSMAARAVPAAAAVATGAVGHGPHQEPAAEAAAGGAAASDGSPLAPDTAAAAAPAQPRLHPAHGPDAAVASTAELSSLGLTELLRTRGPADSSACAGGADAGRAQQPLDDASRAEPAQWPAYASEILAAFDTHDSVAAAAAAAGSAAAAAALMQAGASTSSGGGGGRPSHCAAHVVELTPRVLGKGAYGRVVEGRYHGRPVAVKLLLSAADCSPGGHNGGGAGAAGPTGAGTSLEQEHISAFVQEIEILGRVDHPCVVRLLAACVVPPRLALVMEMMETSLEALVLGRPPGTEMLPLPTVLHIAVQVAQGLEYLHPTILHRDLKPANVLISGAHTDRPVAKLSDFGLSRIRLQTLPTRHPEAGTPAYMAPELFDITNNTVSHRADVYSLAVLMWVMLTGEQPWKGYSVAAMAFSVSQGRRLPLLGLAPQRCPHKLVRLLDACWDTDPLRRPAAAEVAKELMLIQELVSGRACGMATTHA</sequence>
<dbReference type="EMBL" id="JAEHOC010000003">
    <property type="protein sequence ID" value="KAG2443697.1"/>
    <property type="molecule type" value="Genomic_DNA"/>
</dbReference>
<dbReference type="OrthoDB" id="4062651at2759"/>
<dbReference type="GO" id="GO:0005524">
    <property type="term" value="F:ATP binding"/>
    <property type="evidence" value="ECO:0007669"/>
    <property type="project" value="UniProtKB-UniRule"/>
</dbReference>
<keyword evidence="3 6" id="KW-0547">Nucleotide-binding</keyword>
<feature type="compositionally biased region" description="Low complexity" evidence="7">
    <location>
        <begin position="487"/>
        <end position="528"/>
    </location>
</feature>
<dbReference type="PROSITE" id="PS50011">
    <property type="entry name" value="PROTEIN_KINASE_DOM"/>
    <property type="match status" value="1"/>
</dbReference>
<evidence type="ECO:0000256" key="1">
    <source>
        <dbReference type="ARBA" id="ARBA00022527"/>
    </source>
</evidence>
<feature type="compositionally biased region" description="Low complexity" evidence="7">
    <location>
        <begin position="910"/>
        <end position="928"/>
    </location>
</feature>
<accession>A0A835WAB6</accession>
<gene>
    <name evidence="9" type="ORF">HXX76_002045</name>
</gene>
<feature type="compositionally biased region" description="Polar residues" evidence="7">
    <location>
        <begin position="584"/>
        <end position="594"/>
    </location>
</feature>
<evidence type="ECO:0000256" key="3">
    <source>
        <dbReference type="ARBA" id="ARBA00022741"/>
    </source>
</evidence>
<proteinExistence type="predicted"/>
<dbReference type="Gene3D" id="1.10.510.10">
    <property type="entry name" value="Transferase(Phosphotransferase) domain 1"/>
    <property type="match status" value="1"/>
</dbReference>
<dbReference type="InterPro" id="IPR000719">
    <property type="entry name" value="Prot_kinase_dom"/>
</dbReference>
<name>A0A835WAB6_CHLIN</name>
<dbReference type="SMART" id="SM00220">
    <property type="entry name" value="S_TKc"/>
    <property type="match status" value="1"/>
</dbReference>
<dbReference type="Gene3D" id="3.30.200.20">
    <property type="entry name" value="Phosphorylase Kinase, domain 1"/>
    <property type="match status" value="1"/>
</dbReference>
<feature type="compositionally biased region" description="Low complexity" evidence="7">
    <location>
        <begin position="698"/>
        <end position="721"/>
    </location>
</feature>
<evidence type="ECO:0000256" key="2">
    <source>
        <dbReference type="ARBA" id="ARBA00022679"/>
    </source>
</evidence>
<feature type="compositionally biased region" description="Low complexity" evidence="7">
    <location>
        <begin position="734"/>
        <end position="758"/>
    </location>
</feature>
<feature type="compositionally biased region" description="Low complexity" evidence="7">
    <location>
        <begin position="629"/>
        <end position="641"/>
    </location>
</feature>
<protein>
    <recommendedName>
        <fullName evidence="8">Protein kinase domain-containing protein</fullName>
    </recommendedName>
</protein>
<feature type="domain" description="Protein kinase" evidence="8">
    <location>
        <begin position="998"/>
        <end position="1283"/>
    </location>
</feature>
<reference evidence="9" key="1">
    <citation type="journal article" date="2020" name="bioRxiv">
        <title>Comparative genomics of Chlamydomonas.</title>
        <authorList>
            <person name="Craig R.J."/>
            <person name="Hasan A.R."/>
            <person name="Ness R.W."/>
            <person name="Keightley P.D."/>
        </authorList>
    </citation>
    <scope>NUCLEOTIDE SEQUENCE</scope>
    <source>
        <strain evidence="9">SAG 7.73</strain>
    </source>
</reference>
<keyword evidence="4" id="KW-0418">Kinase</keyword>
<dbReference type="Pfam" id="PF07714">
    <property type="entry name" value="PK_Tyr_Ser-Thr"/>
    <property type="match status" value="1"/>
</dbReference>
<evidence type="ECO:0000256" key="4">
    <source>
        <dbReference type="ARBA" id="ARBA00022777"/>
    </source>
</evidence>
<keyword evidence="10" id="KW-1185">Reference proteome</keyword>
<feature type="region of interest" description="Disordered" evidence="7">
    <location>
        <begin position="840"/>
        <end position="888"/>
    </location>
</feature>
<comment type="caution">
    <text evidence="9">The sequence shown here is derived from an EMBL/GenBank/DDBJ whole genome shotgun (WGS) entry which is preliminary data.</text>
</comment>
<dbReference type="PROSITE" id="PS00108">
    <property type="entry name" value="PROTEIN_KINASE_ST"/>
    <property type="match status" value="1"/>
</dbReference>